<evidence type="ECO:0000259" key="1">
    <source>
        <dbReference type="PROSITE" id="PS51094"/>
    </source>
</evidence>
<dbReference type="Pfam" id="PF00359">
    <property type="entry name" value="PTS_EIIA_2"/>
    <property type="match status" value="1"/>
</dbReference>
<evidence type="ECO:0000313" key="3">
    <source>
        <dbReference type="Proteomes" id="UP000051439"/>
    </source>
</evidence>
<proteinExistence type="predicted"/>
<gene>
    <name evidence="2" type="ORF">FC98_GL002484</name>
</gene>
<dbReference type="PANTHER" id="PTHR47738">
    <property type="entry name" value="PTS SYSTEM FRUCTOSE-LIKE EIIA COMPONENT-RELATED"/>
    <property type="match status" value="1"/>
</dbReference>
<dbReference type="Gene3D" id="3.40.930.10">
    <property type="entry name" value="Mannitol-specific EII, Chain A"/>
    <property type="match status" value="1"/>
</dbReference>
<dbReference type="InterPro" id="IPR016152">
    <property type="entry name" value="PTrfase/Anion_transptr"/>
</dbReference>
<dbReference type="PROSITE" id="PS51094">
    <property type="entry name" value="PTS_EIIA_TYPE_2"/>
    <property type="match status" value="1"/>
</dbReference>
<keyword evidence="3" id="KW-1185">Reference proteome</keyword>
<organism evidence="2 3">
    <name type="scientific">Lentilactobacillus kisonensis DSM 19906 = JCM 15041</name>
    <dbReference type="NCBI Taxonomy" id="1423766"/>
    <lineage>
        <taxon>Bacteria</taxon>
        <taxon>Bacillati</taxon>
        <taxon>Bacillota</taxon>
        <taxon>Bacilli</taxon>
        <taxon>Lactobacillales</taxon>
        <taxon>Lactobacillaceae</taxon>
        <taxon>Lentilactobacillus</taxon>
    </lineage>
</organism>
<protein>
    <submittedName>
        <fullName evidence="2">Phosphoenolpyruvate-dependent sugar phosphotransferase system, EIIA 2</fullName>
    </submittedName>
</protein>
<feature type="domain" description="PTS EIIA type-2" evidence="1">
    <location>
        <begin position="1"/>
        <end position="147"/>
    </location>
</feature>
<sequence>MLFDQNVILFDKEASDKQEALSILADSLYKAGSVTEEFKPAILKRESNFPTALNTETIGVAIPHTDADKVITPQIGFMRLKTPVKFLQMGDNSEVQVKLIFMLALKKSDDQLKMLQTLMGLFQDKETLAKLETINDKDEFIKIMENVGIIK</sequence>
<dbReference type="Proteomes" id="UP000051439">
    <property type="component" value="Unassembled WGS sequence"/>
</dbReference>
<name>A0A0R1NPN0_9LACO</name>
<dbReference type="AlphaFoldDB" id="A0A0R1NPN0"/>
<keyword evidence="2" id="KW-0808">Transferase</keyword>
<dbReference type="SUPFAM" id="SSF55804">
    <property type="entry name" value="Phoshotransferase/anion transport protein"/>
    <property type="match status" value="1"/>
</dbReference>
<keyword evidence="2" id="KW-0670">Pyruvate</keyword>
<comment type="caution">
    <text evidence="2">The sequence shown here is derived from an EMBL/GenBank/DDBJ whole genome shotgun (WGS) entry which is preliminary data.</text>
</comment>
<evidence type="ECO:0000313" key="2">
    <source>
        <dbReference type="EMBL" id="KRL22350.1"/>
    </source>
</evidence>
<dbReference type="GO" id="GO:0016740">
    <property type="term" value="F:transferase activity"/>
    <property type="evidence" value="ECO:0007669"/>
    <property type="project" value="UniProtKB-KW"/>
</dbReference>
<reference evidence="2 3" key="1">
    <citation type="journal article" date="2015" name="Genome Announc.">
        <title>Expanding the biotechnology potential of lactobacilli through comparative genomics of 213 strains and associated genera.</title>
        <authorList>
            <person name="Sun Z."/>
            <person name="Harris H.M."/>
            <person name="McCann A."/>
            <person name="Guo C."/>
            <person name="Argimon S."/>
            <person name="Zhang W."/>
            <person name="Yang X."/>
            <person name="Jeffery I.B."/>
            <person name="Cooney J.C."/>
            <person name="Kagawa T.F."/>
            <person name="Liu W."/>
            <person name="Song Y."/>
            <person name="Salvetti E."/>
            <person name="Wrobel A."/>
            <person name="Rasinkangas P."/>
            <person name="Parkhill J."/>
            <person name="Rea M.C."/>
            <person name="O'Sullivan O."/>
            <person name="Ritari J."/>
            <person name="Douillard F.P."/>
            <person name="Paul Ross R."/>
            <person name="Yang R."/>
            <person name="Briner A.E."/>
            <person name="Felis G.E."/>
            <person name="de Vos W.M."/>
            <person name="Barrangou R."/>
            <person name="Klaenhammer T.R."/>
            <person name="Caufield P.W."/>
            <person name="Cui Y."/>
            <person name="Zhang H."/>
            <person name="O'Toole P.W."/>
        </authorList>
    </citation>
    <scope>NUCLEOTIDE SEQUENCE [LARGE SCALE GENOMIC DNA]</scope>
    <source>
        <strain evidence="2 3">DSM 19906</strain>
    </source>
</reference>
<dbReference type="CDD" id="cd00211">
    <property type="entry name" value="PTS_IIA_fru"/>
    <property type="match status" value="1"/>
</dbReference>
<dbReference type="InterPro" id="IPR051541">
    <property type="entry name" value="PTS_SugarTrans_NitroReg"/>
</dbReference>
<dbReference type="PATRIC" id="fig|1423766.4.peg.2590"/>
<dbReference type="RefSeq" id="WP_008857724.1">
    <property type="nucleotide sequence ID" value="NZ_AZEB01000007.1"/>
</dbReference>
<accession>A0A0R1NPN0</accession>
<dbReference type="EMBL" id="AZEB01000007">
    <property type="protein sequence ID" value="KRL22350.1"/>
    <property type="molecule type" value="Genomic_DNA"/>
</dbReference>
<dbReference type="PANTHER" id="PTHR47738:SF3">
    <property type="entry name" value="PHOSPHOTRANSFERASE SYSTEM MANNITOL_FRUCTOSE-SPECIFIC IIA DOMAIN CONTAINING PROTEIN"/>
    <property type="match status" value="1"/>
</dbReference>
<dbReference type="InterPro" id="IPR002178">
    <property type="entry name" value="PTS_EIIA_type-2_dom"/>
</dbReference>